<dbReference type="InterPro" id="IPR011034">
    <property type="entry name" value="Formyl_transferase-like_C_sf"/>
</dbReference>
<sequence length="321" mass="33617">MGVADTDVDSLRIVYAGTPDFAVPALQALIESGHAPVAVYTQPDRPAGRGRKLRPGPVKQVAEAAGLPVVQPESLKSPEAQAALAAWRPDILIVAAYGLILPRAVLAIPLLGGLNIHASLLPRWRGAAPIHRAILAGDSETGVCLMQMAPGLDTGPVHACRGVTITPETTTGSLHDVLAREGAELLVEQLPAIAAGESAPLPQDDAQATYARKLEKQEAWMDWSQPAVALDRQVRAFNPWPVAQTGWQGQVVRVFNATPLAEPADAAPGTIRNTGVDGVDVATGDGILRLQTVQLPGRRPVAAADWARNADLVGQTLTGAV</sequence>
<keyword evidence="9" id="KW-1185">Reference proteome</keyword>
<evidence type="ECO:0000256" key="4">
    <source>
        <dbReference type="ARBA" id="ARBA00022917"/>
    </source>
</evidence>
<evidence type="ECO:0000256" key="5">
    <source>
        <dbReference type="HAMAP-Rule" id="MF_00182"/>
    </source>
</evidence>
<dbReference type="SUPFAM" id="SSF50486">
    <property type="entry name" value="FMT C-terminal domain-like"/>
    <property type="match status" value="1"/>
</dbReference>
<dbReference type="PANTHER" id="PTHR11138">
    <property type="entry name" value="METHIONYL-TRNA FORMYLTRANSFERASE"/>
    <property type="match status" value="1"/>
</dbReference>
<accession>A0A0G3G5E2</accession>
<evidence type="ECO:0000313" key="8">
    <source>
        <dbReference type="EMBL" id="AKJ94086.1"/>
    </source>
</evidence>
<reference evidence="8 9" key="1">
    <citation type="submission" date="2015-04" db="EMBL/GenBank/DDBJ databases">
        <title>Complete Sequence for the Genome of the Thioalkalivibrio versutus D301.</title>
        <authorList>
            <person name="Mu T."/>
            <person name="Zhou J."/>
            <person name="Xu X."/>
        </authorList>
    </citation>
    <scope>NUCLEOTIDE SEQUENCE [LARGE SCALE GENOMIC DNA]</scope>
    <source>
        <strain evidence="8 9">D301</strain>
    </source>
</reference>
<dbReference type="InterPro" id="IPR041711">
    <property type="entry name" value="Met-tRNA-FMT_N"/>
</dbReference>
<dbReference type="Pfam" id="PF00551">
    <property type="entry name" value="Formyl_trans_N"/>
    <property type="match status" value="1"/>
</dbReference>
<dbReference type="InterPro" id="IPR005794">
    <property type="entry name" value="Fmt"/>
</dbReference>
<dbReference type="OrthoDB" id="9802815at2"/>
<dbReference type="CDD" id="cd08646">
    <property type="entry name" value="FMT_core_Met-tRNA-FMT_N"/>
    <property type="match status" value="1"/>
</dbReference>
<dbReference type="InterPro" id="IPR036477">
    <property type="entry name" value="Formyl_transf_N_sf"/>
</dbReference>
<comment type="function">
    <text evidence="5">Attaches a formyl group to the free amino group of methionyl-tRNA(fMet). The formyl group appears to play a dual role in the initiator identity of N-formylmethionyl-tRNA by promoting its recognition by IF2 and preventing the misappropriation of this tRNA by the elongation apparatus.</text>
</comment>
<dbReference type="CDD" id="cd08704">
    <property type="entry name" value="Met_tRNA_FMT_C"/>
    <property type="match status" value="1"/>
</dbReference>
<dbReference type="EC" id="2.1.2.9" evidence="2 5"/>
<evidence type="ECO:0000259" key="7">
    <source>
        <dbReference type="Pfam" id="PF02911"/>
    </source>
</evidence>
<keyword evidence="4 5" id="KW-0648">Protein biosynthesis</keyword>
<dbReference type="Gene3D" id="3.40.50.12230">
    <property type="match status" value="1"/>
</dbReference>
<evidence type="ECO:0000259" key="6">
    <source>
        <dbReference type="Pfam" id="PF00551"/>
    </source>
</evidence>
<protein>
    <recommendedName>
        <fullName evidence="2 5">Methionyl-tRNA formyltransferase</fullName>
        <ecNumber evidence="2 5">2.1.2.9</ecNumber>
    </recommendedName>
</protein>
<evidence type="ECO:0000256" key="2">
    <source>
        <dbReference type="ARBA" id="ARBA00012261"/>
    </source>
</evidence>
<evidence type="ECO:0000313" key="9">
    <source>
        <dbReference type="Proteomes" id="UP000064201"/>
    </source>
</evidence>
<comment type="similarity">
    <text evidence="1 5">Belongs to the Fmt family.</text>
</comment>
<dbReference type="GO" id="GO:0005829">
    <property type="term" value="C:cytosol"/>
    <property type="evidence" value="ECO:0007669"/>
    <property type="project" value="TreeGrafter"/>
</dbReference>
<dbReference type="EMBL" id="CP011367">
    <property type="protein sequence ID" value="AKJ94086.1"/>
    <property type="molecule type" value="Genomic_DNA"/>
</dbReference>
<organism evidence="8 9">
    <name type="scientific">Thioalkalivibrio versutus</name>
    <dbReference type="NCBI Taxonomy" id="106634"/>
    <lineage>
        <taxon>Bacteria</taxon>
        <taxon>Pseudomonadati</taxon>
        <taxon>Pseudomonadota</taxon>
        <taxon>Gammaproteobacteria</taxon>
        <taxon>Chromatiales</taxon>
        <taxon>Ectothiorhodospiraceae</taxon>
        <taxon>Thioalkalivibrio</taxon>
    </lineage>
</organism>
<dbReference type="NCBIfam" id="TIGR00460">
    <property type="entry name" value="fmt"/>
    <property type="match status" value="1"/>
</dbReference>
<gene>
    <name evidence="5" type="primary">fmt</name>
    <name evidence="8" type="ORF">TVD_01285</name>
</gene>
<feature type="binding site" evidence="5">
    <location>
        <begin position="119"/>
        <end position="122"/>
    </location>
    <ligand>
        <name>(6S)-5,6,7,8-tetrahydrofolate</name>
        <dbReference type="ChEBI" id="CHEBI:57453"/>
    </ligand>
</feature>
<dbReference type="PANTHER" id="PTHR11138:SF5">
    <property type="entry name" value="METHIONYL-TRNA FORMYLTRANSFERASE, MITOCHONDRIAL"/>
    <property type="match status" value="1"/>
</dbReference>
<dbReference type="FunFam" id="3.40.50.12230:FF:000001">
    <property type="entry name" value="Methionyl-tRNA formyltransferase"/>
    <property type="match status" value="1"/>
</dbReference>
<keyword evidence="3 5" id="KW-0808">Transferase</keyword>
<evidence type="ECO:0000256" key="3">
    <source>
        <dbReference type="ARBA" id="ARBA00022679"/>
    </source>
</evidence>
<dbReference type="KEGG" id="tvr:TVD_01285"/>
<feature type="domain" description="Formyl transferase N-terminal" evidence="6">
    <location>
        <begin position="12"/>
        <end position="189"/>
    </location>
</feature>
<dbReference type="PATRIC" id="fig|106634.4.peg.263"/>
<proteinExistence type="inferred from homology"/>
<evidence type="ECO:0000256" key="1">
    <source>
        <dbReference type="ARBA" id="ARBA00010699"/>
    </source>
</evidence>
<dbReference type="Proteomes" id="UP000064201">
    <property type="component" value="Chromosome"/>
</dbReference>
<dbReference type="STRING" id="106634.TVD_01285"/>
<dbReference type="HAMAP" id="MF_00182">
    <property type="entry name" value="Formyl_trans"/>
    <property type="match status" value="1"/>
</dbReference>
<dbReference type="InterPro" id="IPR005793">
    <property type="entry name" value="Formyl_trans_C"/>
</dbReference>
<name>A0A0G3G5E2_9GAMM</name>
<dbReference type="SUPFAM" id="SSF53328">
    <property type="entry name" value="Formyltransferase"/>
    <property type="match status" value="1"/>
</dbReference>
<dbReference type="AlphaFoldDB" id="A0A0G3G5E2"/>
<dbReference type="InterPro" id="IPR044135">
    <property type="entry name" value="Met-tRNA-FMT_C"/>
</dbReference>
<dbReference type="Pfam" id="PF02911">
    <property type="entry name" value="Formyl_trans_C"/>
    <property type="match status" value="1"/>
</dbReference>
<comment type="catalytic activity">
    <reaction evidence="5">
        <text>L-methionyl-tRNA(fMet) + (6R)-10-formyltetrahydrofolate = N-formyl-L-methionyl-tRNA(fMet) + (6S)-5,6,7,8-tetrahydrofolate + H(+)</text>
        <dbReference type="Rhea" id="RHEA:24380"/>
        <dbReference type="Rhea" id="RHEA-COMP:9952"/>
        <dbReference type="Rhea" id="RHEA-COMP:9953"/>
        <dbReference type="ChEBI" id="CHEBI:15378"/>
        <dbReference type="ChEBI" id="CHEBI:57453"/>
        <dbReference type="ChEBI" id="CHEBI:78530"/>
        <dbReference type="ChEBI" id="CHEBI:78844"/>
        <dbReference type="ChEBI" id="CHEBI:195366"/>
        <dbReference type="EC" id="2.1.2.9"/>
    </reaction>
</comment>
<feature type="domain" description="Formyl transferase C-terminal" evidence="7">
    <location>
        <begin position="213"/>
        <end position="309"/>
    </location>
</feature>
<dbReference type="GO" id="GO:0004479">
    <property type="term" value="F:methionyl-tRNA formyltransferase activity"/>
    <property type="evidence" value="ECO:0007669"/>
    <property type="project" value="UniProtKB-UniRule"/>
</dbReference>
<dbReference type="RefSeq" id="WP_047250601.1">
    <property type="nucleotide sequence ID" value="NZ_CP011367.1"/>
</dbReference>
<dbReference type="InterPro" id="IPR002376">
    <property type="entry name" value="Formyl_transf_N"/>
</dbReference>